<proteinExistence type="inferred from homology"/>
<accession>A0ABW0VJA3</accession>
<dbReference type="PANTHER" id="PTHR35861">
    <property type="match status" value="1"/>
</dbReference>
<evidence type="ECO:0000259" key="2">
    <source>
        <dbReference type="Pfam" id="PF17482"/>
    </source>
</evidence>
<dbReference type="EMBL" id="JBHSOC010000070">
    <property type="protein sequence ID" value="MFC5645423.1"/>
    <property type="molecule type" value="Genomic_DNA"/>
</dbReference>
<dbReference type="InterPro" id="IPR052042">
    <property type="entry name" value="Tail_sheath_structural"/>
</dbReference>
<dbReference type="Proteomes" id="UP001596066">
    <property type="component" value="Unassembled WGS sequence"/>
</dbReference>
<evidence type="ECO:0000313" key="4">
    <source>
        <dbReference type="Proteomes" id="UP001596066"/>
    </source>
</evidence>
<dbReference type="Gene3D" id="3.40.50.11780">
    <property type="match status" value="1"/>
</dbReference>
<keyword evidence="4" id="KW-1185">Reference proteome</keyword>
<dbReference type="Pfam" id="PF17482">
    <property type="entry name" value="Phage_sheath_1C"/>
    <property type="match status" value="1"/>
</dbReference>
<dbReference type="PANTHER" id="PTHR35861:SF1">
    <property type="entry name" value="PHAGE TAIL SHEATH PROTEIN"/>
    <property type="match status" value="1"/>
</dbReference>
<sequence length="636" mass="67424">MTCLNFADFERNFGGLYAKSSLSYSVLHFFANGGGRAVVIRLPAKESVKAESKIRPDGDSDDKALAVKALGSGAAGSSLFVEIDLFDIGAHPFSNAAPQHDKKRFNLTVLDPVTGLVERFADLTTEAGNARTVTTVVGDPSTGSRLVSVALDQLGAAGPEATGSVYGIGVEPAAGAFAHDLGLKLSVTRWKVTGTKDDARSVDGLAVAVFRKDDPKPQSRLELVNRLVKALNDAIRTSDADRPKLAGATVEGTLHEGGQFLRLTLSRPTDVPGADRLHDATVTIAAPAAGADLLAEYGLTEEVANPSRYRLGLPYDDGQIASAQQGLDGDTAGQPESAVFKDAISALEGPDAFFNLLCLPDLVRPSVSDPMALHHTNAMTVYAEAARVCAEKFAFLLVDPPPNVVDIGTAATWKSTTLGLRSTHAGAWFPNIRVDDPLNPGAIVSHPPSGALAGVIARTDNQVGVWQAPAGTDAFLSGVYGPSVEVSDAEQGLVNPLGLNVIRRFPIYQTVAFGSRTVDGADALASQWKYIPVRRTADYILRSLSESLRWAVHQRNGEELWSQLRVNCTAFMHGLFRQGAFKGTSPREAYFVGCDSSTTTQADIDLGIVNIVIGFAPLKPAEFVVISLKQIVQPAV</sequence>
<comment type="caution">
    <text evidence="3">The sequence shown here is derived from an EMBL/GenBank/DDBJ whole genome shotgun (WGS) entry which is preliminary data.</text>
</comment>
<feature type="domain" description="Tail sheath protein C-terminal" evidence="2">
    <location>
        <begin position="526"/>
        <end position="627"/>
    </location>
</feature>
<evidence type="ECO:0000256" key="1">
    <source>
        <dbReference type="ARBA" id="ARBA00008005"/>
    </source>
</evidence>
<reference evidence="4" key="1">
    <citation type="journal article" date="2019" name="Int. J. Syst. Evol. Microbiol.">
        <title>The Global Catalogue of Microorganisms (GCM) 10K type strain sequencing project: providing services to taxonomists for standard genome sequencing and annotation.</title>
        <authorList>
            <consortium name="The Broad Institute Genomics Platform"/>
            <consortium name="The Broad Institute Genome Sequencing Center for Infectious Disease"/>
            <person name="Wu L."/>
            <person name="Ma J."/>
        </authorList>
    </citation>
    <scope>NUCLEOTIDE SEQUENCE [LARGE SCALE GENOMIC DNA]</scope>
    <source>
        <strain evidence="4">CGMCC 4.1622</strain>
    </source>
</reference>
<dbReference type="RefSeq" id="WP_346148346.1">
    <property type="nucleotide sequence ID" value="NZ_BAAAUA010000047.1"/>
</dbReference>
<organism evidence="3 4">
    <name type="scientific">Kitasatospora cinereorecta</name>
    <dbReference type="NCBI Taxonomy" id="285560"/>
    <lineage>
        <taxon>Bacteria</taxon>
        <taxon>Bacillati</taxon>
        <taxon>Actinomycetota</taxon>
        <taxon>Actinomycetes</taxon>
        <taxon>Kitasatosporales</taxon>
        <taxon>Streptomycetaceae</taxon>
        <taxon>Kitasatospora</taxon>
    </lineage>
</organism>
<evidence type="ECO:0000313" key="3">
    <source>
        <dbReference type="EMBL" id="MFC5645423.1"/>
    </source>
</evidence>
<dbReference type="InterPro" id="IPR020287">
    <property type="entry name" value="Tail_sheath_C"/>
</dbReference>
<protein>
    <submittedName>
        <fullName evidence="3">Phage tail sheath family protein</fullName>
    </submittedName>
</protein>
<comment type="similarity">
    <text evidence="1">Belongs to the myoviridae tail sheath protein family.</text>
</comment>
<gene>
    <name evidence="3" type="ORF">ACFPZF_29260</name>
</gene>
<name>A0ABW0VJA3_9ACTN</name>